<proteinExistence type="predicted"/>
<evidence type="ECO:0000313" key="1">
    <source>
        <dbReference type="EMBL" id="KAK9293373.1"/>
    </source>
</evidence>
<accession>A0AAW0Z7D2</accession>
<comment type="caution">
    <text evidence="1">The sequence shown here is derived from an EMBL/GenBank/DDBJ whole genome shotgun (WGS) entry which is preliminary data.</text>
</comment>
<sequence length="104" mass="11899">MERKTKRSETNDTIQVHCVSRSASFQGRGGGIKVRSVSRRGSTRWTTPLCYIFLSVFAKTKSKNRVNDPSYSENSGSLRVSDGSFREIRIIRIIKFVREVKLNK</sequence>
<protein>
    <submittedName>
        <fullName evidence="1">Uncharacterized protein</fullName>
    </submittedName>
</protein>
<reference evidence="1 2" key="1">
    <citation type="submission" date="2024-05" db="EMBL/GenBank/DDBJ databases">
        <title>The nuclear and mitochondrial genome assemblies of Tetragonisca angustula (Apidae: Meliponini), a tiny yet remarkable pollinator in the Neotropics.</title>
        <authorList>
            <person name="Ferrari R."/>
            <person name="Ricardo P.C."/>
            <person name="Dias F.C."/>
            <person name="Araujo N.S."/>
            <person name="Soares D.O."/>
            <person name="Zhou Q.-S."/>
            <person name="Zhu C.-D."/>
            <person name="Coutinho L."/>
            <person name="Airas M.C."/>
            <person name="Batista T.M."/>
        </authorList>
    </citation>
    <scope>NUCLEOTIDE SEQUENCE [LARGE SCALE GENOMIC DNA]</scope>
    <source>
        <strain evidence="1">ASF017062</strain>
        <tissue evidence="1">Abdomen</tissue>
    </source>
</reference>
<dbReference type="AlphaFoldDB" id="A0AAW0Z7D2"/>
<dbReference type="Proteomes" id="UP001432146">
    <property type="component" value="Unassembled WGS sequence"/>
</dbReference>
<dbReference type="EMBL" id="JAWNGG020000651">
    <property type="protein sequence ID" value="KAK9293373.1"/>
    <property type="molecule type" value="Genomic_DNA"/>
</dbReference>
<name>A0AAW0Z7D2_9HYME</name>
<organism evidence="1 2">
    <name type="scientific">Tetragonisca angustula</name>
    <dbReference type="NCBI Taxonomy" id="166442"/>
    <lineage>
        <taxon>Eukaryota</taxon>
        <taxon>Metazoa</taxon>
        <taxon>Ecdysozoa</taxon>
        <taxon>Arthropoda</taxon>
        <taxon>Hexapoda</taxon>
        <taxon>Insecta</taxon>
        <taxon>Pterygota</taxon>
        <taxon>Neoptera</taxon>
        <taxon>Endopterygota</taxon>
        <taxon>Hymenoptera</taxon>
        <taxon>Apocrita</taxon>
        <taxon>Aculeata</taxon>
        <taxon>Apoidea</taxon>
        <taxon>Anthophila</taxon>
        <taxon>Apidae</taxon>
        <taxon>Tetragonisca</taxon>
    </lineage>
</organism>
<keyword evidence="2" id="KW-1185">Reference proteome</keyword>
<gene>
    <name evidence="1" type="ORF">QLX08_011668</name>
</gene>
<evidence type="ECO:0000313" key="2">
    <source>
        <dbReference type="Proteomes" id="UP001432146"/>
    </source>
</evidence>